<protein>
    <submittedName>
        <fullName evidence="1">Uncharacterized protein</fullName>
    </submittedName>
</protein>
<gene>
    <name evidence="1" type="ORF">XH86_12865</name>
</gene>
<evidence type="ECO:0000313" key="1">
    <source>
        <dbReference type="EMBL" id="QOZ59526.1"/>
    </source>
</evidence>
<organism evidence="1 2">
    <name type="scientific">Bradyrhizobium guangdongense</name>
    <dbReference type="NCBI Taxonomy" id="1325090"/>
    <lineage>
        <taxon>Bacteria</taxon>
        <taxon>Pseudomonadati</taxon>
        <taxon>Pseudomonadota</taxon>
        <taxon>Alphaproteobacteria</taxon>
        <taxon>Hyphomicrobiales</taxon>
        <taxon>Nitrobacteraceae</taxon>
        <taxon>Bradyrhizobium</taxon>
    </lineage>
</organism>
<sequence>MATFVTPDLSYPVAGYVYSRLDDSYEYPFGYGEYAIYGRWARDAYGRPDVTRCRLVWLDGSRLRSLNRCY</sequence>
<dbReference type="EMBL" id="CP030057">
    <property type="protein sequence ID" value="QOZ59526.1"/>
    <property type="molecule type" value="Genomic_DNA"/>
</dbReference>
<name>A0A7S7ZQI8_9BRAD</name>
<keyword evidence="2" id="KW-1185">Reference proteome</keyword>
<dbReference type="Proteomes" id="UP000593880">
    <property type="component" value="Chromosome"/>
</dbReference>
<evidence type="ECO:0000313" key="2">
    <source>
        <dbReference type="Proteomes" id="UP000593880"/>
    </source>
</evidence>
<reference evidence="1 2" key="1">
    <citation type="submission" date="2018-06" db="EMBL/GenBank/DDBJ databases">
        <title>Comparative genomics of rhizobia nodulating Arachis hypogaea in China.</title>
        <authorList>
            <person name="Li Y."/>
        </authorList>
    </citation>
    <scope>NUCLEOTIDE SEQUENCE [LARGE SCALE GENOMIC DNA]</scope>
    <source>
        <strain evidence="1 2">CCBAU 51658</strain>
    </source>
</reference>
<accession>A0A7S7ZQI8</accession>
<proteinExistence type="predicted"/>